<organism evidence="3 4">
    <name type="scientific">Lipomyces tetrasporus</name>
    <dbReference type="NCBI Taxonomy" id="54092"/>
    <lineage>
        <taxon>Eukaryota</taxon>
        <taxon>Fungi</taxon>
        <taxon>Dikarya</taxon>
        <taxon>Ascomycota</taxon>
        <taxon>Saccharomycotina</taxon>
        <taxon>Lipomycetes</taxon>
        <taxon>Lipomycetales</taxon>
        <taxon>Lipomycetaceae</taxon>
        <taxon>Lipomyces</taxon>
    </lineage>
</organism>
<feature type="region of interest" description="Disordered" evidence="1">
    <location>
        <begin position="1"/>
        <end position="94"/>
    </location>
</feature>
<dbReference type="RefSeq" id="XP_056042156.1">
    <property type="nucleotide sequence ID" value="XM_056188189.1"/>
</dbReference>
<feature type="transmembrane region" description="Helical" evidence="2">
    <location>
        <begin position="106"/>
        <end position="127"/>
    </location>
</feature>
<gene>
    <name evidence="3" type="ORF">POJ06DRAFT_257766</name>
</gene>
<dbReference type="GeneID" id="80883355"/>
<protein>
    <submittedName>
        <fullName evidence="3">Uncharacterized protein</fullName>
    </submittedName>
</protein>
<reference evidence="3" key="1">
    <citation type="submission" date="2023-03" db="EMBL/GenBank/DDBJ databases">
        <title>Near-Complete genome sequence of Lipomyces tetrasporous NRRL Y-64009, an oleaginous yeast capable of growing on lignocellulosic hydrolysates.</title>
        <authorList>
            <consortium name="Lawrence Berkeley National Laboratory"/>
            <person name="Jagtap S.S."/>
            <person name="Liu J.-J."/>
            <person name="Walukiewicz H.E."/>
            <person name="Pangilinan J."/>
            <person name="Lipzen A."/>
            <person name="Ahrendt S."/>
            <person name="Koriabine M."/>
            <person name="Cobaugh K."/>
            <person name="Salamov A."/>
            <person name="Yoshinaga Y."/>
            <person name="Ng V."/>
            <person name="Daum C."/>
            <person name="Grigoriev I.V."/>
            <person name="Slininger P.J."/>
            <person name="Dien B.S."/>
            <person name="Jin Y.-S."/>
            <person name="Rao C.V."/>
        </authorList>
    </citation>
    <scope>NUCLEOTIDE SEQUENCE</scope>
    <source>
        <strain evidence="3">NRRL Y-64009</strain>
    </source>
</reference>
<feature type="region of interest" description="Disordered" evidence="1">
    <location>
        <begin position="139"/>
        <end position="164"/>
    </location>
</feature>
<keyword evidence="4" id="KW-1185">Reference proteome</keyword>
<dbReference type="Proteomes" id="UP001217417">
    <property type="component" value="Unassembled WGS sequence"/>
</dbReference>
<dbReference type="EMBL" id="JARPMG010000008">
    <property type="protein sequence ID" value="KAJ8098706.1"/>
    <property type="molecule type" value="Genomic_DNA"/>
</dbReference>
<sequence length="216" mass="23286">MLPATTPGVAKRTYSTLPQSSSVARQPSTKYTDNPSYIPSPTQPRTNQPASYGTYESGNPFADPPPRPERYYSHGSVPQRPYNSSNGSDPEKYTPRSRIFGMRRRSCVIIFIVAACLIAAIVVAATFNNVSHFWSNSSTNAQGQGATKTPSSASSSSVSAETETSHSASPTVFWGLHNNSTNATYMYPNSTTSAFELPYTTSATAVPSSNITIPYF</sequence>
<evidence type="ECO:0000256" key="1">
    <source>
        <dbReference type="SAM" id="MobiDB-lite"/>
    </source>
</evidence>
<feature type="compositionally biased region" description="Polar residues" evidence="1">
    <location>
        <begin position="13"/>
        <end position="57"/>
    </location>
</feature>
<proteinExistence type="predicted"/>
<comment type="caution">
    <text evidence="3">The sequence shown here is derived from an EMBL/GenBank/DDBJ whole genome shotgun (WGS) entry which is preliminary data.</text>
</comment>
<keyword evidence="2" id="KW-0472">Membrane</keyword>
<keyword evidence="2" id="KW-0812">Transmembrane</keyword>
<accession>A0AAD7QPR7</accession>
<evidence type="ECO:0000256" key="2">
    <source>
        <dbReference type="SAM" id="Phobius"/>
    </source>
</evidence>
<feature type="compositionally biased region" description="Low complexity" evidence="1">
    <location>
        <begin position="146"/>
        <end position="164"/>
    </location>
</feature>
<evidence type="ECO:0000313" key="4">
    <source>
        <dbReference type="Proteomes" id="UP001217417"/>
    </source>
</evidence>
<dbReference type="AlphaFoldDB" id="A0AAD7QPR7"/>
<evidence type="ECO:0000313" key="3">
    <source>
        <dbReference type="EMBL" id="KAJ8098706.1"/>
    </source>
</evidence>
<name>A0AAD7QPR7_9ASCO</name>
<keyword evidence="2" id="KW-1133">Transmembrane helix</keyword>